<dbReference type="FunFam" id="3.40.50.720:FF:000084">
    <property type="entry name" value="Short-chain dehydrogenase reductase"/>
    <property type="match status" value="1"/>
</dbReference>
<evidence type="ECO:0000313" key="6">
    <source>
        <dbReference type="Proteomes" id="UP000035721"/>
    </source>
</evidence>
<dbReference type="InterPro" id="IPR002347">
    <property type="entry name" value="SDR_fam"/>
</dbReference>
<dbReference type="InterPro" id="IPR036291">
    <property type="entry name" value="NAD(P)-bd_dom_sf"/>
</dbReference>
<dbReference type="SMART" id="SM00822">
    <property type="entry name" value="PKS_KR"/>
    <property type="match status" value="1"/>
</dbReference>
<evidence type="ECO:0000313" key="5">
    <source>
        <dbReference type="EMBL" id="CCH76006.1"/>
    </source>
</evidence>
<evidence type="ECO:0000256" key="1">
    <source>
        <dbReference type="ARBA" id="ARBA00006484"/>
    </source>
</evidence>
<keyword evidence="2 5" id="KW-0560">Oxidoreductase</keyword>
<accession>A0A077LSX9</accession>
<dbReference type="InterPro" id="IPR057326">
    <property type="entry name" value="KR_dom"/>
</dbReference>
<organism evidence="5 6">
    <name type="scientific">Nostocoides japonicum T1-X7</name>
    <dbReference type="NCBI Taxonomy" id="1194083"/>
    <lineage>
        <taxon>Bacteria</taxon>
        <taxon>Bacillati</taxon>
        <taxon>Actinomycetota</taxon>
        <taxon>Actinomycetes</taxon>
        <taxon>Micrococcales</taxon>
        <taxon>Intrasporangiaceae</taxon>
        <taxon>Nostocoides</taxon>
    </lineage>
</organism>
<sequence>MTDLTDRIVLVTGGARGQGAAHAEALARAGATVVLADVLDAEGRRTAETLTAHGLAARYIHLDVTDEEGWAAVVADVEATEGGLDVLVNNAGIIRVTPLTELGLAEWDLIQRVNATSVLLGIRSSAAALARRGGGVIVNVASTAAHRGAEGYGAYSASKAAVLALTRAAALELAPQGTRVVSISPGGVDTPMNADEPAGGTSSGAPLGRRARADEISPLVVFLASDGASYVTGSDYLVDGGVTLR</sequence>
<reference evidence="5 6" key="1">
    <citation type="journal article" date="2013" name="ISME J.">
        <title>A metabolic model for members of the genus Tetrasphaera involved in enhanced biological phosphorus removal.</title>
        <authorList>
            <person name="Kristiansen R."/>
            <person name="Nguyen H.T.T."/>
            <person name="Saunders A.M."/>
            <person name="Nielsen J.L."/>
            <person name="Wimmer R."/>
            <person name="Le V.Q."/>
            <person name="McIlroy S.J."/>
            <person name="Petrovski S."/>
            <person name="Seviour R.J."/>
            <person name="Calteau A."/>
            <person name="Nielsen K.L."/>
            <person name="Nielsen P.H."/>
        </authorList>
    </citation>
    <scope>NUCLEOTIDE SEQUENCE [LARGE SCALE GENOMIC DNA]</scope>
    <source>
        <strain evidence="5 6">T1-X7</strain>
    </source>
</reference>
<dbReference type="Gene3D" id="3.40.50.720">
    <property type="entry name" value="NAD(P)-binding Rossmann-like Domain"/>
    <property type="match status" value="1"/>
</dbReference>
<dbReference type="InterPro" id="IPR020904">
    <property type="entry name" value="Sc_DH/Rdtase_CS"/>
</dbReference>
<dbReference type="PANTHER" id="PTHR43639">
    <property type="entry name" value="OXIDOREDUCTASE, SHORT-CHAIN DEHYDROGENASE/REDUCTASE FAMILY (AFU_ORTHOLOGUE AFUA_5G02870)"/>
    <property type="match status" value="1"/>
</dbReference>
<feature type="domain" description="Ketoreductase" evidence="4">
    <location>
        <begin position="7"/>
        <end position="189"/>
    </location>
</feature>
<comment type="similarity">
    <text evidence="1">Belongs to the short-chain dehydrogenases/reductases (SDR) family.</text>
</comment>
<dbReference type="STRING" id="1194083.BN12_100035"/>
<evidence type="ECO:0000259" key="4">
    <source>
        <dbReference type="SMART" id="SM00822"/>
    </source>
</evidence>
<dbReference type="Pfam" id="PF13561">
    <property type="entry name" value="adh_short_C2"/>
    <property type="match status" value="1"/>
</dbReference>
<evidence type="ECO:0000256" key="3">
    <source>
        <dbReference type="SAM" id="MobiDB-lite"/>
    </source>
</evidence>
<gene>
    <name evidence="5" type="primary">fabG</name>
    <name evidence="5" type="ORF">BN12_100035</name>
</gene>
<dbReference type="OrthoDB" id="4288312at2"/>
<protein>
    <submittedName>
        <fullName evidence="5">3-alpha-(Or 20-beta)-hydroxysteroid dehydrogenase</fullName>
        <ecNumber evidence="5">1.1.1.53</ecNumber>
    </submittedName>
</protein>
<dbReference type="GO" id="GO:0047044">
    <property type="term" value="F:androstan-3-alpha,17-beta-diol dehydrogenase (NAD+) activity"/>
    <property type="evidence" value="ECO:0007669"/>
    <property type="project" value="UniProtKB-EC"/>
</dbReference>
<dbReference type="PRINTS" id="PR00081">
    <property type="entry name" value="GDHRDH"/>
</dbReference>
<dbReference type="PRINTS" id="PR00080">
    <property type="entry name" value="SDRFAMILY"/>
</dbReference>
<dbReference type="SUPFAM" id="SSF51735">
    <property type="entry name" value="NAD(P)-binding Rossmann-fold domains"/>
    <property type="match status" value="1"/>
</dbReference>
<comment type="caution">
    <text evidence="5">The sequence shown here is derived from an EMBL/GenBank/DDBJ whole genome shotgun (WGS) entry which is preliminary data.</text>
</comment>
<dbReference type="EC" id="1.1.1.53" evidence="5"/>
<dbReference type="EMBL" id="CAJB01000002">
    <property type="protein sequence ID" value="CCH76006.1"/>
    <property type="molecule type" value="Genomic_DNA"/>
</dbReference>
<keyword evidence="6" id="KW-1185">Reference proteome</keyword>
<dbReference type="AlphaFoldDB" id="A0A077LSX9"/>
<dbReference type="RefSeq" id="WP_048549887.1">
    <property type="nucleotide sequence ID" value="NZ_HF570958.1"/>
</dbReference>
<dbReference type="PROSITE" id="PS00061">
    <property type="entry name" value="ADH_SHORT"/>
    <property type="match status" value="1"/>
</dbReference>
<evidence type="ECO:0000256" key="2">
    <source>
        <dbReference type="ARBA" id="ARBA00023002"/>
    </source>
</evidence>
<proteinExistence type="inferred from homology"/>
<dbReference type="Proteomes" id="UP000035721">
    <property type="component" value="Unassembled WGS sequence"/>
</dbReference>
<dbReference type="PANTHER" id="PTHR43639:SF1">
    <property type="entry name" value="SHORT-CHAIN DEHYDROGENASE_REDUCTASE FAMILY PROTEIN"/>
    <property type="match status" value="1"/>
</dbReference>
<feature type="region of interest" description="Disordered" evidence="3">
    <location>
        <begin position="188"/>
        <end position="208"/>
    </location>
</feature>
<name>A0A077LSX9_9MICO</name>